<evidence type="ECO:0000256" key="8">
    <source>
        <dbReference type="ARBA" id="ARBA00023288"/>
    </source>
</evidence>
<dbReference type="PROSITE" id="PS50216">
    <property type="entry name" value="DHHC"/>
    <property type="match status" value="1"/>
</dbReference>
<dbReference type="Proteomes" id="UP000054466">
    <property type="component" value="Unassembled WGS sequence"/>
</dbReference>
<evidence type="ECO:0000256" key="13">
    <source>
        <dbReference type="SAM" id="MobiDB-lite"/>
    </source>
</evidence>
<keyword evidence="6 11" id="KW-0472">Membrane</keyword>
<feature type="transmembrane region" description="Helical" evidence="11 12">
    <location>
        <begin position="180"/>
        <end position="202"/>
    </location>
</feature>
<feature type="transmembrane region" description="Helical" evidence="11 12">
    <location>
        <begin position="141"/>
        <end position="160"/>
    </location>
</feature>
<evidence type="ECO:0000313" key="15">
    <source>
        <dbReference type="EMBL" id="KIW22948.1"/>
    </source>
</evidence>
<evidence type="ECO:0000256" key="12">
    <source>
        <dbReference type="RuleBase" id="RU079119"/>
    </source>
</evidence>
<keyword evidence="9 11" id="KW-0012">Acyltransferase</keyword>
<evidence type="ECO:0000256" key="9">
    <source>
        <dbReference type="ARBA" id="ARBA00023315"/>
    </source>
</evidence>
<keyword evidence="16" id="KW-1185">Reference proteome</keyword>
<keyword evidence="3 11" id="KW-0812">Transmembrane</keyword>
<dbReference type="HOGENOM" id="CLU_027721_8_1_1"/>
<dbReference type="GO" id="GO:0019706">
    <property type="term" value="F:protein-cysteine S-palmitoyltransferase activity"/>
    <property type="evidence" value="ECO:0007669"/>
    <property type="project" value="UniProtKB-UniRule"/>
</dbReference>
<evidence type="ECO:0000256" key="11">
    <source>
        <dbReference type="HAMAP-Rule" id="MF_03199"/>
    </source>
</evidence>
<reference evidence="15 16" key="1">
    <citation type="submission" date="2015-01" db="EMBL/GenBank/DDBJ databases">
        <title>The Genome Sequence of Cladophialophora immunda CBS83496.</title>
        <authorList>
            <consortium name="The Broad Institute Genomics Platform"/>
            <person name="Cuomo C."/>
            <person name="de Hoog S."/>
            <person name="Gorbushina A."/>
            <person name="Stielow B."/>
            <person name="Teixiera M."/>
            <person name="Abouelleil A."/>
            <person name="Chapman S.B."/>
            <person name="Priest M."/>
            <person name="Young S.K."/>
            <person name="Wortman J."/>
            <person name="Nusbaum C."/>
            <person name="Birren B."/>
        </authorList>
    </citation>
    <scope>NUCLEOTIDE SEQUENCE [LARGE SCALE GENOMIC DNA]</scope>
    <source>
        <strain evidence="15 16">CBS 83496</strain>
    </source>
</reference>
<dbReference type="STRING" id="569365.A0A0D2BV91"/>
<evidence type="ECO:0000256" key="1">
    <source>
        <dbReference type="ARBA" id="ARBA00004141"/>
    </source>
</evidence>
<dbReference type="GO" id="GO:0005789">
    <property type="term" value="C:endoplasmic reticulum membrane"/>
    <property type="evidence" value="ECO:0007669"/>
    <property type="project" value="UniProtKB-SubCell"/>
</dbReference>
<dbReference type="VEuPathDB" id="FungiDB:PV07_11189"/>
<dbReference type="EMBL" id="KN847046">
    <property type="protein sequence ID" value="KIW22948.1"/>
    <property type="molecule type" value="Genomic_DNA"/>
</dbReference>
<evidence type="ECO:0000256" key="4">
    <source>
        <dbReference type="ARBA" id="ARBA00022824"/>
    </source>
</evidence>
<protein>
    <recommendedName>
        <fullName evidence="11">Palmitoyltransferase PFA4</fullName>
        <ecNumber evidence="11">2.3.1.225</ecNumber>
    </recommendedName>
    <alternativeName>
        <fullName evidence="11">Protein S-acyltransferase</fullName>
        <shortName evidence="11">PAT</shortName>
    </alternativeName>
    <alternativeName>
        <fullName evidence="11">Protein fatty acyltransferase 4</fullName>
    </alternativeName>
</protein>
<comment type="domain">
    <text evidence="11 12">The DHHC domain is required for palmitoyltransferase activity.</text>
</comment>
<comment type="catalytic activity">
    <reaction evidence="10 11 12">
        <text>L-cysteinyl-[protein] + hexadecanoyl-CoA = S-hexadecanoyl-L-cysteinyl-[protein] + CoA</text>
        <dbReference type="Rhea" id="RHEA:36683"/>
        <dbReference type="Rhea" id="RHEA-COMP:10131"/>
        <dbReference type="Rhea" id="RHEA-COMP:11032"/>
        <dbReference type="ChEBI" id="CHEBI:29950"/>
        <dbReference type="ChEBI" id="CHEBI:57287"/>
        <dbReference type="ChEBI" id="CHEBI:57379"/>
        <dbReference type="ChEBI" id="CHEBI:74151"/>
        <dbReference type="EC" id="2.3.1.225"/>
    </reaction>
</comment>
<dbReference type="HAMAP" id="MF_03199">
    <property type="entry name" value="DHHC_PAT_PFA4"/>
    <property type="match status" value="1"/>
</dbReference>
<dbReference type="InterPro" id="IPR001594">
    <property type="entry name" value="Palmitoyltrfase_DHHC"/>
</dbReference>
<comment type="function">
    <text evidence="11">Mediates the reversible addition of palmitate to target proteins, thereby regulating their membrane association and biological function.</text>
</comment>
<feature type="transmembrane region" description="Helical" evidence="11 12">
    <location>
        <begin position="7"/>
        <end position="24"/>
    </location>
</feature>
<dbReference type="InterPro" id="IPR033682">
    <property type="entry name" value="PFA4"/>
</dbReference>
<dbReference type="PANTHER" id="PTHR12246">
    <property type="entry name" value="PALMITOYLTRANSFERASE ZDHHC16"/>
    <property type="match status" value="1"/>
</dbReference>
<comment type="similarity">
    <text evidence="11">Belongs to the DHHC palmitoyltransferase family. PFA4 subfamily.</text>
</comment>
<feature type="region of interest" description="Disordered" evidence="13">
    <location>
        <begin position="380"/>
        <end position="400"/>
    </location>
</feature>
<evidence type="ECO:0000256" key="10">
    <source>
        <dbReference type="ARBA" id="ARBA00048048"/>
    </source>
</evidence>
<proteinExistence type="inferred from homology"/>
<organism evidence="15 16">
    <name type="scientific">Cladophialophora immunda</name>
    <dbReference type="NCBI Taxonomy" id="569365"/>
    <lineage>
        <taxon>Eukaryota</taxon>
        <taxon>Fungi</taxon>
        <taxon>Dikarya</taxon>
        <taxon>Ascomycota</taxon>
        <taxon>Pezizomycotina</taxon>
        <taxon>Eurotiomycetes</taxon>
        <taxon>Chaetothyriomycetidae</taxon>
        <taxon>Chaetothyriales</taxon>
        <taxon>Herpotrichiellaceae</taxon>
        <taxon>Cladophialophora</taxon>
    </lineage>
</organism>
<sequence length="435" mass="50298">MDPQQLARFAVPMVVILVAFLSYSSQYLFYRLEPGPLSPWDKNVFNLLVVCIWICYARACTTNPGRVPAGWKPDEDEEIESVSHGDRVASRHRYCRKCEAVKPPRSHHCRVCKRCIPKMDHHCPWTVNCVSHFTFPHFMRFLWYAVSAMGYLEYFLFVRAGVVWENRNLPSYLGPSASQLAHLLILIIVNTLTLFLVSITFFRSIWGLGANVTTIESWEIERHEQLLRRARVLGGYLDGPDGIRVKIVKQEFPYDIGIWSNIVQGMGTANVLAWFWPFSATPTTSGLVFETNGFEDPGTTWPPPDPDRMPRLDRPLESAHDAFVHDHSNLSPNDEMEAFRQRQQADFERRPDYYGVQRRRPFHDRFETTNLVPVENDYINRDEDDSLSGEEGWQDSGGNRLKDYGVDEDVEFYDEDSIPIAELLTRRREGRQGQT</sequence>
<dbReference type="Pfam" id="PF01529">
    <property type="entry name" value="DHHC"/>
    <property type="match status" value="1"/>
</dbReference>
<feature type="domain" description="Palmitoyltransferase DHHC" evidence="14">
    <location>
        <begin position="91"/>
        <end position="219"/>
    </location>
</feature>
<evidence type="ECO:0000313" key="16">
    <source>
        <dbReference type="Proteomes" id="UP000054466"/>
    </source>
</evidence>
<feature type="active site" description="S-palmitoyl cysteine intermediate" evidence="11">
    <location>
        <position position="123"/>
    </location>
</feature>
<evidence type="ECO:0000256" key="7">
    <source>
        <dbReference type="ARBA" id="ARBA00023139"/>
    </source>
</evidence>
<dbReference type="RefSeq" id="XP_016243164.1">
    <property type="nucleotide sequence ID" value="XM_016398602.1"/>
</dbReference>
<keyword evidence="4 11" id="KW-0256">Endoplasmic reticulum</keyword>
<feature type="transmembrane region" description="Helical" evidence="11 12">
    <location>
        <begin position="44"/>
        <end position="61"/>
    </location>
</feature>
<dbReference type="EC" id="2.3.1.225" evidence="11"/>
<evidence type="ECO:0000256" key="6">
    <source>
        <dbReference type="ARBA" id="ARBA00023136"/>
    </source>
</evidence>
<dbReference type="OrthoDB" id="331948at2759"/>
<evidence type="ECO:0000256" key="5">
    <source>
        <dbReference type="ARBA" id="ARBA00022989"/>
    </source>
</evidence>
<dbReference type="AlphaFoldDB" id="A0A0D2BV91"/>
<dbReference type="GeneID" id="27350383"/>
<keyword evidence="8 11" id="KW-0449">Lipoprotein</keyword>
<keyword evidence="7 11" id="KW-0564">Palmitate</keyword>
<evidence type="ECO:0000256" key="3">
    <source>
        <dbReference type="ARBA" id="ARBA00022692"/>
    </source>
</evidence>
<name>A0A0D2BV91_9EURO</name>
<keyword evidence="2 11" id="KW-0808">Transferase</keyword>
<evidence type="ECO:0000259" key="14">
    <source>
        <dbReference type="Pfam" id="PF01529"/>
    </source>
</evidence>
<evidence type="ECO:0000256" key="2">
    <source>
        <dbReference type="ARBA" id="ARBA00022679"/>
    </source>
</evidence>
<comment type="subcellular location">
    <subcellularLocation>
        <location evidence="11">Endoplasmic reticulum membrane</location>
        <topology evidence="11">Multi-pass membrane protein</topology>
    </subcellularLocation>
    <subcellularLocation>
        <location evidence="1">Membrane</location>
        <topology evidence="1">Multi-pass membrane protein</topology>
    </subcellularLocation>
</comment>
<dbReference type="InterPro" id="IPR039859">
    <property type="entry name" value="PFA4/ZDH16/20/ERF2-like"/>
</dbReference>
<gene>
    <name evidence="11" type="primary">PFA4</name>
    <name evidence="15" type="ORF">PV07_11189</name>
</gene>
<accession>A0A0D2BV91</accession>
<keyword evidence="5 11" id="KW-1133">Transmembrane helix</keyword>